<name>A0A223MZG1_9VIBR</name>
<evidence type="ECO:0000313" key="9">
    <source>
        <dbReference type="EMBL" id="ASU22863.1"/>
    </source>
</evidence>
<evidence type="ECO:0000256" key="3">
    <source>
        <dbReference type="ARBA" id="ARBA00022723"/>
    </source>
</evidence>
<dbReference type="PROSITE" id="PS51007">
    <property type="entry name" value="CYTC"/>
    <property type="match status" value="1"/>
</dbReference>
<evidence type="ECO:0000313" key="10">
    <source>
        <dbReference type="Proteomes" id="UP000215148"/>
    </source>
</evidence>
<proteinExistence type="predicted"/>
<dbReference type="Gene3D" id="1.10.760.10">
    <property type="entry name" value="Cytochrome c-like domain"/>
    <property type="match status" value="1"/>
</dbReference>
<gene>
    <name evidence="9" type="ORF">CCZ37_09820</name>
</gene>
<feature type="chain" id="PRO_5013166464" evidence="7">
    <location>
        <begin position="39"/>
        <end position="120"/>
    </location>
</feature>
<dbReference type="KEGG" id="vqi:CCZ37_09820"/>
<evidence type="ECO:0000256" key="4">
    <source>
        <dbReference type="ARBA" id="ARBA00022982"/>
    </source>
</evidence>
<evidence type="ECO:0000256" key="6">
    <source>
        <dbReference type="PROSITE-ProRule" id="PRU00433"/>
    </source>
</evidence>
<keyword evidence="7" id="KW-0732">Signal</keyword>
<dbReference type="Pfam" id="PF00034">
    <property type="entry name" value="Cytochrom_C"/>
    <property type="match status" value="1"/>
</dbReference>
<reference evidence="9 10" key="1">
    <citation type="submission" date="2017-08" db="EMBL/GenBank/DDBJ databases">
        <title>The Vibrio qinghaiensis sp.-Q67 is a luminous bacteria isolated firstly from Qinghai lake, Qinghai province, China, which has been proved to be very sensitive to detect environmental and food pollutants. Therefore, complete genome analysis of V. qinghaiensis sp.-Q67 highlights the potential application of this strain on detection of hazards in the contaminated environments.</title>
        <authorList>
            <person name="Gong L."/>
        </authorList>
    </citation>
    <scope>NUCLEOTIDE SEQUENCE [LARGE SCALE GENOMIC DNA]</scope>
    <source>
        <strain evidence="9 10">Q67</strain>
    </source>
</reference>
<dbReference type="Proteomes" id="UP000215148">
    <property type="component" value="Chromosome 1"/>
</dbReference>
<protein>
    <submittedName>
        <fullName evidence="9">Cytochrome C biogenesis protein CcsB</fullName>
    </submittedName>
</protein>
<dbReference type="PANTHER" id="PTHR33751:SF9">
    <property type="entry name" value="CYTOCHROME C4"/>
    <property type="match status" value="1"/>
</dbReference>
<keyword evidence="2 6" id="KW-0349">Heme</keyword>
<dbReference type="InterPro" id="IPR009056">
    <property type="entry name" value="Cyt_c-like_dom"/>
</dbReference>
<dbReference type="PANTHER" id="PTHR33751">
    <property type="entry name" value="CBB3-TYPE CYTOCHROME C OXIDASE SUBUNIT FIXP"/>
    <property type="match status" value="1"/>
</dbReference>
<dbReference type="GO" id="GO:0009055">
    <property type="term" value="F:electron transfer activity"/>
    <property type="evidence" value="ECO:0007669"/>
    <property type="project" value="InterPro"/>
</dbReference>
<dbReference type="GO" id="GO:0046872">
    <property type="term" value="F:metal ion binding"/>
    <property type="evidence" value="ECO:0007669"/>
    <property type="project" value="UniProtKB-KW"/>
</dbReference>
<dbReference type="GO" id="GO:0020037">
    <property type="term" value="F:heme binding"/>
    <property type="evidence" value="ECO:0007669"/>
    <property type="project" value="InterPro"/>
</dbReference>
<evidence type="ECO:0000256" key="1">
    <source>
        <dbReference type="ARBA" id="ARBA00022448"/>
    </source>
</evidence>
<evidence type="ECO:0000256" key="7">
    <source>
        <dbReference type="SAM" id="SignalP"/>
    </source>
</evidence>
<dbReference type="SUPFAM" id="SSF46626">
    <property type="entry name" value="Cytochrome c"/>
    <property type="match status" value="1"/>
</dbReference>
<dbReference type="InterPro" id="IPR036909">
    <property type="entry name" value="Cyt_c-like_dom_sf"/>
</dbReference>
<keyword evidence="10" id="KW-1185">Reference proteome</keyword>
<keyword evidence="1" id="KW-0813">Transport</keyword>
<dbReference type="AlphaFoldDB" id="A0A223MZG1"/>
<feature type="domain" description="Cytochrome c" evidence="8">
    <location>
        <begin position="39"/>
        <end position="120"/>
    </location>
</feature>
<keyword evidence="5 6" id="KW-0408">Iron</keyword>
<keyword evidence="3 6" id="KW-0479">Metal-binding</keyword>
<evidence type="ECO:0000256" key="2">
    <source>
        <dbReference type="ARBA" id="ARBA00022617"/>
    </source>
</evidence>
<evidence type="ECO:0000256" key="5">
    <source>
        <dbReference type="ARBA" id="ARBA00023004"/>
    </source>
</evidence>
<dbReference type="EMBL" id="CP022741">
    <property type="protein sequence ID" value="ASU22863.1"/>
    <property type="molecule type" value="Genomic_DNA"/>
</dbReference>
<evidence type="ECO:0000259" key="8">
    <source>
        <dbReference type="PROSITE" id="PS51007"/>
    </source>
</evidence>
<keyword evidence="4" id="KW-0249">Electron transport</keyword>
<accession>A0A223MZG1</accession>
<feature type="signal peptide" evidence="7">
    <location>
        <begin position="1"/>
        <end position="38"/>
    </location>
</feature>
<organism evidence="9 10">
    <name type="scientific">Vibrio qinghaiensis</name>
    <dbReference type="NCBI Taxonomy" id="2025808"/>
    <lineage>
        <taxon>Bacteria</taxon>
        <taxon>Pseudomonadati</taxon>
        <taxon>Pseudomonadota</taxon>
        <taxon>Gammaproteobacteria</taxon>
        <taxon>Vibrionales</taxon>
        <taxon>Vibrionaceae</taxon>
        <taxon>Vibrio</taxon>
    </lineage>
</organism>
<sequence>MQNSYKTYNEYGHKGGAMKKIAIGIVMGFTLLAGSAFAGDPAAGQAKAAICAACHGADGIALIPGYPNLKGQNEQYLITSVKAYKNKERSGGLAVVMQAQSMMLTDEDIANLAAYYSSLK</sequence>
<dbReference type="InterPro" id="IPR050597">
    <property type="entry name" value="Cytochrome_c_Oxidase_Subunit"/>
</dbReference>